<name>A0A0A9AV26_ARUDO</name>
<reference evidence="1" key="2">
    <citation type="journal article" date="2015" name="Data Brief">
        <title>Shoot transcriptome of the giant reed, Arundo donax.</title>
        <authorList>
            <person name="Barrero R.A."/>
            <person name="Guerrero F.D."/>
            <person name="Moolhuijzen P."/>
            <person name="Goolsby J.A."/>
            <person name="Tidwell J."/>
            <person name="Bellgard S.E."/>
            <person name="Bellgard M.I."/>
        </authorList>
    </citation>
    <scope>NUCLEOTIDE SEQUENCE</scope>
    <source>
        <tissue evidence="1">Shoot tissue taken approximately 20 cm above the soil surface</tissue>
    </source>
</reference>
<dbReference type="AlphaFoldDB" id="A0A0A9AV26"/>
<sequence>MNFHSVGEEERCTCVTCVFGWISTKGESGRC</sequence>
<evidence type="ECO:0000313" key="1">
    <source>
        <dbReference type="EMBL" id="JAD52765.1"/>
    </source>
</evidence>
<dbReference type="EMBL" id="GBRH01245130">
    <property type="protein sequence ID" value="JAD52765.1"/>
    <property type="molecule type" value="Transcribed_RNA"/>
</dbReference>
<reference evidence="1" key="1">
    <citation type="submission" date="2014-09" db="EMBL/GenBank/DDBJ databases">
        <authorList>
            <person name="Magalhaes I.L.F."/>
            <person name="Oliveira U."/>
            <person name="Santos F.R."/>
            <person name="Vidigal T.H.D.A."/>
            <person name="Brescovit A.D."/>
            <person name="Santos A.J."/>
        </authorList>
    </citation>
    <scope>NUCLEOTIDE SEQUENCE</scope>
    <source>
        <tissue evidence="1">Shoot tissue taken approximately 20 cm above the soil surface</tissue>
    </source>
</reference>
<proteinExistence type="predicted"/>
<protein>
    <submittedName>
        <fullName evidence="1">Uncharacterized protein</fullName>
    </submittedName>
</protein>
<accession>A0A0A9AV26</accession>
<organism evidence="1">
    <name type="scientific">Arundo donax</name>
    <name type="common">Giant reed</name>
    <name type="synonym">Donax arundinaceus</name>
    <dbReference type="NCBI Taxonomy" id="35708"/>
    <lineage>
        <taxon>Eukaryota</taxon>
        <taxon>Viridiplantae</taxon>
        <taxon>Streptophyta</taxon>
        <taxon>Embryophyta</taxon>
        <taxon>Tracheophyta</taxon>
        <taxon>Spermatophyta</taxon>
        <taxon>Magnoliopsida</taxon>
        <taxon>Liliopsida</taxon>
        <taxon>Poales</taxon>
        <taxon>Poaceae</taxon>
        <taxon>PACMAD clade</taxon>
        <taxon>Arundinoideae</taxon>
        <taxon>Arundineae</taxon>
        <taxon>Arundo</taxon>
    </lineage>
</organism>